<sequence length="882" mass="98225">MIQITNMPRVVIREQPSTTTTERHPLVADDDDESTKVSGTKQTQITSITSRNGEVPLSQQNRQEQQQNCFRNGKPTTVEVSSSSISVILPEKYDSSLEILHTLSSASMPTSIHRSHSPNPDYNGTFSAEAAEPASHIPRRNLTEAFEELYIKPTSSLVNETETPLVKQSNSTTTCNTMVPNNMISPTGVAELDMVASVTRERQATQVSPNSKDDVVGKLADKLGFHLHPSLQRDLTDAVIQRVSFYAIIHDINKEATSMAANDDSGFNRPTDEVSEENDPIVVAVQGYPKNRINGTSAMVDVALIDEEQWLLEAIDNRTTEESRAIKACPATFPQAMGERDYENPLTSLSNGSRTQLWKPSRSWWEAKSGKNPWIEPKNHNKRWRYLWPLIHYHKFLAKCIKKLKRNGVDVKTSVSPVAVFLREEVCAVSDHLASVSLFDSDQWMECLDHFHGWTESNETAKKKSRELVSKLKLRPLCEPGDVDSPLLRSQIDEQYLRAMTTARAQLAGNDGSNNEARAKDSMRRRDSHAKSKPSSLLDDSSKTHGVLDARSTPGYKGSTPNVSLQHWHGYVHHPAWWQGGWPYPGYPYADDASVQSALSADTSLSHGYLHGYHPGLPHNSPYYPPMTYHYTHMMHGHHYELGSIPDASVYTSSVMYNHQDVSQGQWMSHPQMEYSKLPETSGVGLATPSRNPVEGQDNTNHPVSSEEHFDSQTTPFKYSPTHAAMSPYWAHLQDHATLSMMGLATPQTASAPATPHLGRGVTAMGSEEGSEYDSKNAVNAQPLLLRQPYYGYGYNPPSPASRFLMTPQEQAHLGYTYAYGSPRRPQSCKKETNSSIEEVNDARNDVSEGGKTTSVNRTLLQPSSKQSRESPNETDEVLINK</sequence>
<accession>A0A9K3M090</accession>
<reference evidence="2" key="2">
    <citation type="submission" date="2021-04" db="EMBL/GenBank/DDBJ databases">
        <authorList>
            <person name="Podell S."/>
        </authorList>
    </citation>
    <scope>NUCLEOTIDE SEQUENCE</scope>
    <source>
        <strain evidence="2">Hildebrandi</strain>
    </source>
</reference>
<protein>
    <submittedName>
        <fullName evidence="2">Uncharacterized protein</fullName>
    </submittedName>
</protein>
<feature type="region of interest" description="Disordered" evidence="1">
    <location>
        <begin position="12"/>
        <end position="65"/>
    </location>
</feature>
<comment type="caution">
    <text evidence="2">The sequence shown here is derived from an EMBL/GenBank/DDBJ whole genome shotgun (WGS) entry which is preliminary data.</text>
</comment>
<gene>
    <name evidence="2" type="ORF">IV203_019655</name>
</gene>
<feature type="compositionally biased region" description="Polar residues" evidence="1">
    <location>
        <begin position="109"/>
        <end position="126"/>
    </location>
</feature>
<proteinExistence type="predicted"/>
<dbReference type="Proteomes" id="UP000693970">
    <property type="component" value="Unassembled WGS sequence"/>
</dbReference>
<dbReference type="AlphaFoldDB" id="A0A9K3M090"/>
<reference evidence="2" key="1">
    <citation type="journal article" date="2021" name="Sci. Rep.">
        <title>Diploid genomic architecture of Nitzschia inconspicua, an elite biomass production diatom.</title>
        <authorList>
            <person name="Oliver A."/>
            <person name="Podell S."/>
            <person name="Pinowska A."/>
            <person name="Traller J.C."/>
            <person name="Smith S.R."/>
            <person name="McClure R."/>
            <person name="Beliaev A."/>
            <person name="Bohutskyi P."/>
            <person name="Hill E.A."/>
            <person name="Rabines A."/>
            <person name="Zheng H."/>
            <person name="Allen L.Z."/>
            <person name="Kuo A."/>
            <person name="Grigoriev I.V."/>
            <person name="Allen A.E."/>
            <person name="Hazlebeck D."/>
            <person name="Allen E.E."/>
        </authorList>
    </citation>
    <scope>NUCLEOTIDE SEQUENCE</scope>
    <source>
        <strain evidence="2">Hildebrandi</strain>
    </source>
</reference>
<name>A0A9K3M090_9STRA</name>
<feature type="compositionally biased region" description="Acidic residues" evidence="1">
    <location>
        <begin position="873"/>
        <end position="882"/>
    </location>
</feature>
<evidence type="ECO:0000256" key="1">
    <source>
        <dbReference type="SAM" id="MobiDB-lite"/>
    </source>
</evidence>
<evidence type="ECO:0000313" key="3">
    <source>
        <dbReference type="Proteomes" id="UP000693970"/>
    </source>
</evidence>
<feature type="region of interest" description="Disordered" evidence="1">
    <location>
        <begin position="109"/>
        <end position="136"/>
    </location>
</feature>
<feature type="region of interest" description="Disordered" evidence="1">
    <location>
        <begin position="823"/>
        <end position="882"/>
    </location>
</feature>
<dbReference type="OrthoDB" id="41091at2759"/>
<feature type="region of interest" description="Disordered" evidence="1">
    <location>
        <begin position="505"/>
        <end position="558"/>
    </location>
</feature>
<feature type="compositionally biased region" description="Polar residues" evidence="1">
    <location>
        <begin position="36"/>
        <end position="52"/>
    </location>
</feature>
<organism evidence="2 3">
    <name type="scientific">Nitzschia inconspicua</name>
    <dbReference type="NCBI Taxonomy" id="303405"/>
    <lineage>
        <taxon>Eukaryota</taxon>
        <taxon>Sar</taxon>
        <taxon>Stramenopiles</taxon>
        <taxon>Ochrophyta</taxon>
        <taxon>Bacillariophyta</taxon>
        <taxon>Bacillariophyceae</taxon>
        <taxon>Bacillariophycidae</taxon>
        <taxon>Bacillariales</taxon>
        <taxon>Bacillariaceae</taxon>
        <taxon>Nitzschia</taxon>
    </lineage>
</organism>
<feature type="compositionally biased region" description="Polar residues" evidence="1">
    <location>
        <begin position="851"/>
        <end position="866"/>
    </location>
</feature>
<dbReference type="EMBL" id="JAGRRH010000004">
    <property type="protein sequence ID" value="KAG7371085.1"/>
    <property type="molecule type" value="Genomic_DNA"/>
</dbReference>
<feature type="region of interest" description="Disordered" evidence="1">
    <location>
        <begin position="680"/>
        <end position="718"/>
    </location>
</feature>
<feature type="region of interest" description="Disordered" evidence="1">
    <location>
        <begin position="748"/>
        <end position="780"/>
    </location>
</feature>
<evidence type="ECO:0000313" key="2">
    <source>
        <dbReference type="EMBL" id="KAG7371085.1"/>
    </source>
</evidence>
<keyword evidence="3" id="KW-1185">Reference proteome</keyword>